<proteinExistence type="predicted"/>
<comment type="caution">
    <text evidence="2">The sequence shown here is derived from an EMBL/GenBank/DDBJ whole genome shotgun (WGS) entry which is preliminary data.</text>
</comment>
<keyword evidence="3" id="KW-1185">Reference proteome</keyword>
<evidence type="ECO:0000313" key="2">
    <source>
        <dbReference type="EMBL" id="KAL3069763.1"/>
    </source>
</evidence>
<dbReference type="AlphaFoldDB" id="A0ABD2HTZ6"/>
<name>A0ABD2HTZ6_HETSC</name>
<dbReference type="Proteomes" id="UP001620645">
    <property type="component" value="Unassembled WGS sequence"/>
</dbReference>
<evidence type="ECO:0000313" key="3">
    <source>
        <dbReference type="Proteomes" id="UP001620645"/>
    </source>
</evidence>
<reference evidence="2 3" key="1">
    <citation type="submission" date="2024-10" db="EMBL/GenBank/DDBJ databases">
        <authorList>
            <person name="Kim D."/>
        </authorList>
    </citation>
    <scope>NUCLEOTIDE SEQUENCE [LARGE SCALE GENOMIC DNA]</scope>
    <source>
        <strain evidence="2">Taebaek</strain>
    </source>
</reference>
<sequence length="211" mass="21579">MIGNQFLPLAQNGVPPLMPAMARMETMLASLNAFSNNGTTIRRRRRQTPFDAVGPPALPTPAATVSVLFNPRPINPNFAAGNCLPKAKIEHLLVDLPQQHQLSLPTLVGGAGDASQPATAMCCQPATTTAASSPPVSSSVGAADADAVAAAVKTEEHFRQAKSSGGNESGTDNGGSGSSNFLFSISFILRDSLLQAASFSSSGGCSANGMP</sequence>
<accession>A0ABD2HTZ6</accession>
<feature type="region of interest" description="Disordered" evidence="1">
    <location>
        <begin position="151"/>
        <end position="175"/>
    </location>
</feature>
<gene>
    <name evidence="2" type="ORF">niasHS_015997</name>
</gene>
<protein>
    <submittedName>
        <fullName evidence="2">Uncharacterized protein</fullName>
    </submittedName>
</protein>
<organism evidence="2 3">
    <name type="scientific">Heterodera schachtii</name>
    <name type="common">Sugarbeet cyst nematode worm</name>
    <name type="synonym">Tylenchus schachtii</name>
    <dbReference type="NCBI Taxonomy" id="97005"/>
    <lineage>
        <taxon>Eukaryota</taxon>
        <taxon>Metazoa</taxon>
        <taxon>Ecdysozoa</taxon>
        <taxon>Nematoda</taxon>
        <taxon>Chromadorea</taxon>
        <taxon>Rhabditida</taxon>
        <taxon>Tylenchina</taxon>
        <taxon>Tylenchomorpha</taxon>
        <taxon>Tylenchoidea</taxon>
        <taxon>Heteroderidae</taxon>
        <taxon>Heteroderinae</taxon>
        <taxon>Heterodera</taxon>
    </lineage>
</organism>
<evidence type="ECO:0000256" key="1">
    <source>
        <dbReference type="SAM" id="MobiDB-lite"/>
    </source>
</evidence>
<dbReference type="EMBL" id="JBICCN010000427">
    <property type="protein sequence ID" value="KAL3069763.1"/>
    <property type="molecule type" value="Genomic_DNA"/>
</dbReference>